<evidence type="ECO:0000313" key="3">
    <source>
        <dbReference type="EMBL" id="CAB4573003.1"/>
    </source>
</evidence>
<name>A0A6J6EFA0_9ZZZZ</name>
<feature type="transmembrane region" description="Helical" evidence="2">
    <location>
        <begin position="102"/>
        <end position="120"/>
    </location>
</feature>
<feature type="compositionally biased region" description="Basic and acidic residues" evidence="1">
    <location>
        <begin position="43"/>
        <end position="61"/>
    </location>
</feature>
<gene>
    <name evidence="3" type="ORF">UFOPK1747_00085</name>
</gene>
<organism evidence="3">
    <name type="scientific">freshwater metagenome</name>
    <dbReference type="NCBI Taxonomy" id="449393"/>
    <lineage>
        <taxon>unclassified sequences</taxon>
        <taxon>metagenomes</taxon>
        <taxon>ecological metagenomes</taxon>
    </lineage>
</organism>
<accession>A0A6J6EFA0</accession>
<sequence>MAFRNGDESDELLECRKCKGSYPMDANFCGFCRAPRNIALGVEKDPEFNNRNKPQKSEPVRSTRPAAPVASNKAETKTAFKPEPVVPAPPKKKMSSETKKKIRFIIIAIAVLAIAVFSIIKISTRNIQDAGEVTLSGPCVITDTAVENIVNLKNLIDNIPAGSNEGSNKQIILDWADEGESVAMQLKLDENTSTGTIKTNLYNTVQDLNSLVSLARQWANKNYTNPDSFVDDFTSASNQIREDYKSISTACGDRVPRA</sequence>
<evidence type="ECO:0000256" key="2">
    <source>
        <dbReference type="SAM" id="Phobius"/>
    </source>
</evidence>
<keyword evidence="2" id="KW-0812">Transmembrane</keyword>
<keyword evidence="2" id="KW-0472">Membrane</keyword>
<evidence type="ECO:0000256" key="1">
    <source>
        <dbReference type="SAM" id="MobiDB-lite"/>
    </source>
</evidence>
<reference evidence="3" key="1">
    <citation type="submission" date="2020-05" db="EMBL/GenBank/DDBJ databases">
        <authorList>
            <person name="Chiriac C."/>
            <person name="Salcher M."/>
            <person name="Ghai R."/>
            <person name="Kavagutti S V."/>
        </authorList>
    </citation>
    <scope>NUCLEOTIDE SEQUENCE</scope>
</reference>
<keyword evidence="2" id="KW-1133">Transmembrane helix</keyword>
<proteinExistence type="predicted"/>
<protein>
    <submittedName>
        <fullName evidence="3">Unannotated protein</fullName>
    </submittedName>
</protein>
<dbReference type="AlphaFoldDB" id="A0A6J6EFA0"/>
<feature type="region of interest" description="Disordered" evidence="1">
    <location>
        <begin position="43"/>
        <end position="93"/>
    </location>
</feature>
<dbReference type="EMBL" id="CAEZTV010000004">
    <property type="protein sequence ID" value="CAB4573003.1"/>
    <property type="molecule type" value="Genomic_DNA"/>
</dbReference>